<reference evidence="2" key="1">
    <citation type="submission" date="2018-07" db="EMBL/GenBank/DDBJ databases">
        <authorList>
            <consortium name="GenomeTrakr network: Whole genome sequencing for foodborne pathogen traceback"/>
        </authorList>
    </citation>
    <scope>NUCLEOTIDE SEQUENCE</scope>
    <source>
        <strain evidence="2">CFSAN056849</strain>
    </source>
</reference>
<dbReference type="InterPro" id="IPR013321">
    <property type="entry name" value="Arc_rbn_hlx_hlx"/>
</dbReference>
<dbReference type="EMBL" id="AAGPYS010000029">
    <property type="protein sequence ID" value="EBQ7317247.1"/>
    <property type="molecule type" value="Genomic_DNA"/>
</dbReference>
<protein>
    <submittedName>
        <fullName evidence="2">Arc family DNA-binding protein</fullName>
    </submittedName>
</protein>
<comment type="caution">
    <text evidence="2">The sequence shown here is derived from an EMBL/GenBank/DDBJ whole genome shotgun (WGS) entry which is preliminary data.</text>
</comment>
<sequence>MVKKSNEHLQFKLRIPRELAEELKRAAEKNMRSVNAEILLRLSKSN</sequence>
<name>A0A624VV68_SALER</name>
<dbReference type="GO" id="GO:0006355">
    <property type="term" value="P:regulation of DNA-templated transcription"/>
    <property type="evidence" value="ECO:0007669"/>
    <property type="project" value="InterPro"/>
</dbReference>
<feature type="domain" description="Arc-like DNA binding" evidence="1">
    <location>
        <begin position="10"/>
        <end position="45"/>
    </location>
</feature>
<dbReference type="AlphaFoldDB" id="A0A624VV68"/>
<dbReference type="Pfam" id="PF03869">
    <property type="entry name" value="Arc"/>
    <property type="match status" value="1"/>
</dbReference>
<dbReference type="InterPro" id="IPR010985">
    <property type="entry name" value="Ribbon_hlx_hlx"/>
</dbReference>
<dbReference type="InterPro" id="IPR005569">
    <property type="entry name" value="Arc_DNA-bd_dom"/>
</dbReference>
<proteinExistence type="predicted"/>
<organism evidence="2">
    <name type="scientific">Salmonella enterica</name>
    <name type="common">Salmonella choleraesuis</name>
    <dbReference type="NCBI Taxonomy" id="28901"/>
    <lineage>
        <taxon>Bacteria</taxon>
        <taxon>Pseudomonadati</taxon>
        <taxon>Pseudomonadota</taxon>
        <taxon>Gammaproteobacteria</taxon>
        <taxon>Enterobacterales</taxon>
        <taxon>Enterobacteriaceae</taxon>
        <taxon>Salmonella</taxon>
    </lineage>
</organism>
<evidence type="ECO:0000313" key="2">
    <source>
        <dbReference type="EMBL" id="EBQ7317247.1"/>
    </source>
</evidence>
<keyword evidence="2" id="KW-0238">DNA-binding</keyword>
<dbReference type="GO" id="GO:0043565">
    <property type="term" value="F:sequence-specific DNA binding"/>
    <property type="evidence" value="ECO:0007669"/>
    <property type="project" value="UniProtKB-ARBA"/>
</dbReference>
<evidence type="ECO:0000259" key="1">
    <source>
        <dbReference type="Pfam" id="PF03869"/>
    </source>
</evidence>
<accession>A0A624VV68</accession>
<dbReference type="SUPFAM" id="SSF47598">
    <property type="entry name" value="Ribbon-helix-helix"/>
    <property type="match status" value="1"/>
</dbReference>
<dbReference type="Gene3D" id="1.10.1220.10">
    <property type="entry name" value="Met repressor-like"/>
    <property type="match status" value="1"/>
</dbReference>
<gene>
    <name evidence="2" type="ORF">BRR23_17755</name>
</gene>